<keyword evidence="1" id="KW-1133">Transmembrane helix</keyword>
<dbReference type="EMBL" id="JABAHY010000007">
    <property type="protein sequence ID" value="NLS10129.1"/>
    <property type="molecule type" value="Genomic_DNA"/>
</dbReference>
<name>A0A7X8TK88_9MICC</name>
<evidence type="ECO:0008006" key="4">
    <source>
        <dbReference type="Google" id="ProtNLM"/>
    </source>
</evidence>
<keyword evidence="1" id="KW-0472">Membrane</keyword>
<gene>
    <name evidence="2" type="ORF">HGQ17_08985</name>
</gene>
<proteinExistence type="predicted"/>
<feature type="transmembrane region" description="Helical" evidence="1">
    <location>
        <begin position="58"/>
        <end position="82"/>
    </location>
</feature>
<reference evidence="2 3" key="1">
    <citation type="submission" date="2020-04" db="EMBL/GenBank/DDBJ databases">
        <title>Nesterenkonia sp. nov., isolated from marine sediment.</title>
        <authorList>
            <person name="Zhang G."/>
        </authorList>
    </citation>
    <scope>NUCLEOTIDE SEQUENCE [LARGE SCALE GENOMIC DNA]</scope>
    <source>
        <strain evidence="2 3">MY13</strain>
    </source>
</reference>
<evidence type="ECO:0000256" key="1">
    <source>
        <dbReference type="SAM" id="Phobius"/>
    </source>
</evidence>
<feature type="transmembrane region" description="Helical" evidence="1">
    <location>
        <begin position="144"/>
        <end position="177"/>
    </location>
</feature>
<keyword evidence="3" id="KW-1185">Reference proteome</keyword>
<dbReference type="Proteomes" id="UP000523139">
    <property type="component" value="Unassembled WGS sequence"/>
</dbReference>
<feature type="transmembrane region" description="Helical" evidence="1">
    <location>
        <begin position="102"/>
        <end position="123"/>
    </location>
</feature>
<feature type="transmembrane region" description="Helical" evidence="1">
    <location>
        <begin position="15"/>
        <end position="37"/>
    </location>
</feature>
<keyword evidence="1" id="KW-0812">Transmembrane</keyword>
<evidence type="ECO:0000313" key="2">
    <source>
        <dbReference type="EMBL" id="NLS10129.1"/>
    </source>
</evidence>
<sequence length="208" mass="21826">MSNPCAYRVFDVDDLLANTSGALLGAVAAAVLVALRERIFPADRPRTGTRGVTTGRRLTAMVCDLLSMILLGVGAGVASNAYQIYVWDRTSAKLDTHLTGQISLWAPLVLLGLLTLATGRTVGDHAVRLRYADSSGGSNLLRAAIRYLAGIGGFQLLGLVSPADLAFLILSFAAIFITKDRGGLPGLLSRSTLQDDAAPVTTDSPASR</sequence>
<dbReference type="RefSeq" id="WP_168887607.1">
    <property type="nucleotide sequence ID" value="NZ_JABAHY010000007.1"/>
</dbReference>
<accession>A0A7X8TK88</accession>
<protein>
    <recommendedName>
        <fullName evidence="4">RDD family protein</fullName>
    </recommendedName>
</protein>
<evidence type="ECO:0000313" key="3">
    <source>
        <dbReference type="Proteomes" id="UP000523139"/>
    </source>
</evidence>
<organism evidence="2 3">
    <name type="scientific">Nesterenkonia sedimenti</name>
    <dbReference type="NCBI Taxonomy" id="1463632"/>
    <lineage>
        <taxon>Bacteria</taxon>
        <taxon>Bacillati</taxon>
        <taxon>Actinomycetota</taxon>
        <taxon>Actinomycetes</taxon>
        <taxon>Micrococcales</taxon>
        <taxon>Micrococcaceae</taxon>
        <taxon>Nesterenkonia</taxon>
    </lineage>
</organism>
<dbReference type="AlphaFoldDB" id="A0A7X8TK88"/>
<comment type="caution">
    <text evidence="2">The sequence shown here is derived from an EMBL/GenBank/DDBJ whole genome shotgun (WGS) entry which is preliminary data.</text>
</comment>